<keyword evidence="4 6" id="KW-0472">Membrane</keyword>
<comment type="caution">
    <text evidence="7">The sequence shown here is derived from an EMBL/GenBank/DDBJ whole genome shotgun (WGS) entry which is preliminary data.</text>
</comment>
<sequence length="424" mass="43501">MMNAMAGWIMNAGGQLLDALLRPLAQSIGDLAYFVLIYDFLHDEIQDFGLDLMASASAIVGASALILMTIWIFFQGLRIVTGQSRDSMMGLVMNSLRATLIVAAATTIGVAGSNMHDFLTEDVQGVITEMVTGEAGETPKSMIDKNLAYMQLGLSSIDALQVVSDPNLHAEKNQAMWMVGVGTAGPAMVGGAMLLMYDVMIALFVGLGPIFVLCLLFDATKSLFQRWLLYGIGTMFSVAVLAAMIAIATKTVLAVAGAFWSTALIGSLLGSNFTGGMKSTALQQGGIGLLLTVLLITTPPMVSNFFQGALGGFSSYAAISGSHAASGGWGGGGGGHHRGGGGYGNTFQGGGGYGSVAYGDGGGRGGGGRGGDRNGSRDYYSDGQQSPPAAAYNNRASIASTDSGGGATAPTGRRGVAREEPPIA</sequence>
<feature type="region of interest" description="Disordered" evidence="5">
    <location>
        <begin position="364"/>
        <end position="424"/>
    </location>
</feature>
<evidence type="ECO:0000256" key="5">
    <source>
        <dbReference type="SAM" id="MobiDB-lite"/>
    </source>
</evidence>
<dbReference type="Proteomes" id="UP001499959">
    <property type="component" value="Unassembled WGS sequence"/>
</dbReference>
<evidence type="ECO:0000256" key="4">
    <source>
        <dbReference type="ARBA" id="ARBA00023136"/>
    </source>
</evidence>
<keyword evidence="8" id="KW-1185">Reference proteome</keyword>
<dbReference type="InterPro" id="IPR007688">
    <property type="entry name" value="Conjugal_tfr_TrbL/VirB6"/>
</dbReference>
<dbReference type="EMBL" id="BAABJE010000014">
    <property type="protein sequence ID" value="GAA4799443.1"/>
    <property type="molecule type" value="Genomic_DNA"/>
</dbReference>
<keyword evidence="2 6" id="KW-0812">Transmembrane</keyword>
<comment type="subcellular location">
    <subcellularLocation>
        <location evidence="1">Membrane</location>
        <topology evidence="1">Multi-pass membrane protein</topology>
    </subcellularLocation>
</comment>
<evidence type="ECO:0000256" key="3">
    <source>
        <dbReference type="ARBA" id="ARBA00022989"/>
    </source>
</evidence>
<evidence type="ECO:0000313" key="7">
    <source>
        <dbReference type="EMBL" id="GAA4799443.1"/>
    </source>
</evidence>
<gene>
    <name evidence="7" type="ORF">GCM10023307_27180</name>
</gene>
<feature type="transmembrane region" description="Helical" evidence="6">
    <location>
        <begin position="95"/>
        <end position="113"/>
    </location>
</feature>
<feature type="transmembrane region" description="Helical" evidence="6">
    <location>
        <begin position="253"/>
        <end position="275"/>
    </location>
</feature>
<feature type="transmembrane region" description="Helical" evidence="6">
    <location>
        <begin position="53"/>
        <end position="74"/>
    </location>
</feature>
<keyword evidence="3 6" id="KW-1133">Transmembrane helix</keyword>
<evidence type="ECO:0000256" key="2">
    <source>
        <dbReference type="ARBA" id="ARBA00022692"/>
    </source>
</evidence>
<accession>A0ABP9BUL7</accession>
<feature type="transmembrane region" description="Helical" evidence="6">
    <location>
        <begin position="201"/>
        <end position="220"/>
    </location>
</feature>
<evidence type="ECO:0000256" key="1">
    <source>
        <dbReference type="ARBA" id="ARBA00004141"/>
    </source>
</evidence>
<name>A0ABP9BUL7_9GAMM</name>
<evidence type="ECO:0000256" key="6">
    <source>
        <dbReference type="SAM" id="Phobius"/>
    </source>
</evidence>
<feature type="transmembrane region" description="Helical" evidence="6">
    <location>
        <begin position="227"/>
        <end position="247"/>
    </location>
</feature>
<reference evidence="8" key="1">
    <citation type="journal article" date="2019" name="Int. J. Syst. Evol. Microbiol.">
        <title>The Global Catalogue of Microorganisms (GCM) 10K type strain sequencing project: providing services to taxonomists for standard genome sequencing and annotation.</title>
        <authorList>
            <consortium name="The Broad Institute Genomics Platform"/>
            <consortium name="The Broad Institute Genome Sequencing Center for Infectious Disease"/>
            <person name="Wu L."/>
            <person name="Ma J."/>
        </authorList>
    </citation>
    <scope>NUCLEOTIDE SEQUENCE [LARGE SCALE GENOMIC DNA]</scope>
    <source>
        <strain evidence="8">JCM 18204</strain>
    </source>
</reference>
<dbReference type="Pfam" id="PF04610">
    <property type="entry name" value="TrbL"/>
    <property type="match status" value="1"/>
</dbReference>
<feature type="transmembrane region" description="Helical" evidence="6">
    <location>
        <begin position="20"/>
        <end position="41"/>
    </location>
</feature>
<evidence type="ECO:0000313" key="8">
    <source>
        <dbReference type="Proteomes" id="UP001499959"/>
    </source>
</evidence>
<protein>
    <recommendedName>
        <fullName evidence="9">Type IV secretion system protein</fullName>
    </recommendedName>
</protein>
<evidence type="ECO:0008006" key="9">
    <source>
        <dbReference type="Google" id="ProtNLM"/>
    </source>
</evidence>
<feature type="transmembrane region" description="Helical" evidence="6">
    <location>
        <begin position="287"/>
        <end position="306"/>
    </location>
</feature>
<proteinExistence type="predicted"/>
<feature type="compositionally biased region" description="Basic and acidic residues" evidence="5">
    <location>
        <begin position="370"/>
        <end position="380"/>
    </location>
</feature>
<organism evidence="7 8">
    <name type="scientific">Lysobacter hankyongensis</name>
    <dbReference type="NCBI Taxonomy" id="1176535"/>
    <lineage>
        <taxon>Bacteria</taxon>
        <taxon>Pseudomonadati</taxon>
        <taxon>Pseudomonadota</taxon>
        <taxon>Gammaproteobacteria</taxon>
        <taxon>Lysobacterales</taxon>
        <taxon>Lysobacteraceae</taxon>
        <taxon>Lysobacter</taxon>
    </lineage>
</organism>